<proteinExistence type="predicted"/>
<sequence length="1074" mass="115404">MPPLSAIAHSFLHGFVATPGHLNSRLWQDGAFKDARPGPKEDEATCIFCSKVIHCSHHGVSAVKRHANNKQHVEACKQHRDELGALKKPATTQSLLEYCLPAGLGISEADRATLAETYFVLAVAIAGIPYSWGDTATSIFPLMFPDSKAAKEFQCGRKKVSYVVSDGLGPYFKKAVVDELNKESVHYTIEIDETPLPEQRCQQLDVIVRYFSEVCQQVVAEHLRSFHLGSATSDVLLARVKEAVQDLPQRNMLCFYSDGPNVMKSLKKKLMHDVNPTLLNIGECSLHKIHNTFAKGIEAFGNNVESTLMDAYHFFKNSAVQSAVLKENQRCLGLPESVFLRHQGPRAAGTVYKRLRENLGKKDLLATALFLRNVADLFVGFLELFQRSEPLVHVLYEEMVKLSKKVLGRFVRTEAYRDLTGEELKSVDVECSSNWKQVVEIGGDTEKVIAEWSAEEKKLFRLGARSFYIKCATYLLSTLPLDNIVLRDLRCLRPDIIHEESSVCSVPKFGATRSSGDTTSSDGGAGALSGMMEAGLAQQQQYVLGLSQLNYNNNNHNGGPKRQGKEGPPSASTTSSCTDSVLLQDAGDELQWCADYPFNREFQRHLCSSSLTSSGRLMRRSILSVSGDACVMGDDGGGLGGVDLSYEDLSKNFDANLAEIDMETFRSEDIHAILTLPALYGGDFQSASRGEQCASVSGSFLEALPLDASSVHDSKVESPGQEEDSGEMSICRDEPLFSPIKECGPPLLAQGGSGCGSQGGAAGGVGVAGGVGGGTLSTDSLDVSSFEEHDLVLTCQANKDNYTIAFQQSGTHFSDDLSEGSLPPPLDQLSHLGGGSTGSTGTPAPACGGGGGPGSMARSELSFTTWHRLRSSGVRLKPEAETGKSQSLPNLLRRSAALAGRMDVAGSCLPLYTLQASTHGAAGAPDTRSVSLLRLFMRSKAGSGGSLSSSHSENSDSVSSPQREGAQQLQSSSEDSSGSMDSKSDSSEEPLKPVGEPLVRKVLRASTNIGVEANNNNVDATAANDNERLRMATSESEEETSASQCFEDSLVEAAQPRMKPANCQKPHSRGRGAV</sequence>
<feature type="region of interest" description="Disordered" evidence="1">
    <location>
        <begin position="1023"/>
        <end position="1044"/>
    </location>
</feature>
<dbReference type="PANTHER" id="PTHR37162:SF1">
    <property type="entry name" value="BED-TYPE DOMAIN-CONTAINING PROTEIN"/>
    <property type="match status" value="1"/>
</dbReference>
<feature type="region of interest" description="Disordered" evidence="1">
    <location>
        <begin position="814"/>
        <end position="858"/>
    </location>
</feature>
<dbReference type="PANTHER" id="PTHR37162">
    <property type="entry name" value="HAT FAMILY DIMERISATION DOMAINCONTAINING PROTEIN-RELATED"/>
    <property type="match status" value="1"/>
</dbReference>
<feature type="compositionally biased region" description="Low complexity" evidence="1">
    <location>
        <begin position="946"/>
        <end position="960"/>
    </location>
</feature>
<feature type="compositionally biased region" description="Basic and acidic residues" evidence="1">
    <location>
        <begin position="982"/>
        <end position="991"/>
    </location>
</feature>
<protein>
    <submittedName>
        <fullName evidence="2">Uncharacterized protein</fullName>
    </submittedName>
</protein>
<evidence type="ECO:0000313" key="3">
    <source>
        <dbReference type="Proteomes" id="UP000821853"/>
    </source>
</evidence>
<dbReference type="AlphaFoldDB" id="A0A9J6G2M4"/>
<reference evidence="2 3" key="1">
    <citation type="journal article" date="2020" name="Cell">
        <title>Large-Scale Comparative Analyses of Tick Genomes Elucidate Their Genetic Diversity and Vector Capacities.</title>
        <authorList>
            <consortium name="Tick Genome and Microbiome Consortium (TIGMIC)"/>
            <person name="Jia N."/>
            <person name="Wang J."/>
            <person name="Shi W."/>
            <person name="Du L."/>
            <person name="Sun Y."/>
            <person name="Zhan W."/>
            <person name="Jiang J.F."/>
            <person name="Wang Q."/>
            <person name="Zhang B."/>
            <person name="Ji P."/>
            <person name="Bell-Sakyi L."/>
            <person name="Cui X.M."/>
            <person name="Yuan T.T."/>
            <person name="Jiang B.G."/>
            <person name="Yang W.F."/>
            <person name="Lam T.T."/>
            <person name="Chang Q.C."/>
            <person name="Ding S.J."/>
            <person name="Wang X.J."/>
            <person name="Zhu J.G."/>
            <person name="Ruan X.D."/>
            <person name="Zhao L."/>
            <person name="Wei J.T."/>
            <person name="Ye R.Z."/>
            <person name="Que T.C."/>
            <person name="Du C.H."/>
            <person name="Zhou Y.H."/>
            <person name="Cheng J.X."/>
            <person name="Dai P.F."/>
            <person name="Guo W.B."/>
            <person name="Han X.H."/>
            <person name="Huang E.J."/>
            <person name="Li L.F."/>
            <person name="Wei W."/>
            <person name="Gao Y.C."/>
            <person name="Liu J.Z."/>
            <person name="Shao H.Z."/>
            <person name="Wang X."/>
            <person name="Wang C.C."/>
            <person name="Yang T.C."/>
            <person name="Huo Q.B."/>
            <person name="Li W."/>
            <person name="Chen H.Y."/>
            <person name="Chen S.E."/>
            <person name="Zhou L.G."/>
            <person name="Ni X.B."/>
            <person name="Tian J.H."/>
            <person name="Sheng Y."/>
            <person name="Liu T."/>
            <person name="Pan Y.S."/>
            <person name="Xia L.Y."/>
            <person name="Li J."/>
            <person name="Zhao F."/>
            <person name="Cao W.C."/>
        </authorList>
    </citation>
    <scope>NUCLEOTIDE SEQUENCE [LARGE SCALE GENOMIC DNA]</scope>
    <source>
        <strain evidence="2">HaeL-2018</strain>
    </source>
</reference>
<dbReference type="VEuPathDB" id="VectorBase:HLOH_044233"/>
<accession>A0A9J6G2M4</accession>
<dbReference type="Proteomes" id="UP000821853">
    <property type="component" value="Chromosome 2"/>
</dbReference>
<feature type="compositionally biased region" description="Polar residues" evidence="1">
    <location>
        <begin position="961"/>
        <end position="970"/>
    </location>
</feature>
<feature type="region of interest" description="Disordered" evidence="1">
    <location>
        <begin position="553"/>
        <end position="577"/>
    </location>
</feature>
<evidence type="ECO:0000256" key="1">
    <source>
        <dbReference type="SAM" id="MobiDB-lite"/>
    </source>
</evidence>
<feature type="compositionally biased region" description="Low complexity" evidence="1">
    <location>
        <begin position="971"/>
        <end position="981"/>
    </location>
</feature>
<keyword evidence="3" id="KW-1185">Reference proteome</keyword>
<organism evidence="2 3">
    <name type="scientific">Haemaphysalis longicornis</name>
    <name type="common">Bush tick</name>
    <dbReference type="NCBI Taxonomy" id="44386"/>
    <lineage>
        <taxon>Eukaryota</taxon>
        <taxon>Metazoa</taxon>
        <taxon>Ecdysozoa</taxon>
        <taxon>Arthropoda</taxon>
        <taxon>Chelicerata</taxon>
        <taxon>Arachnida</taxon>
        <taxon>Acari</taxon>
        <taxon>Parasitiformes</taxon>
        <taxon>Ixodida</taxon>
        <taxon>Ixodoidea</taxon>
        <taxon>Ixodidae</taxon>
        <taxon>Haemaphysalinae</taxon>
        <taxon>Haemaphysalis</taxon>
    </lineage>
</organism>
<evidence type="ECO:0000313" key="2">
    <source>
        <dbReference type="EMBL" id="KAH9369033.1"/>
    </source>
</evidence>
<feature type="region of interest" description="Disordered" evidence="1">
    <location>
        <begin position="941"/>
        <end position="998"/>
    </location>
</feature>
<comment type="caution">
    <text evidence="2">The sequence shown here is derived from an EMBL/GenBank/DDBJ whole genome shotgun (WGS) entry which is preliminary data.</text>
</comment>
<name>A0A9J6G2M4_HAELO</name>
<dbReference type="OrthoDB" id="6508548at2759"/>
<gene>
    <name evidence="2" type="ORF">HPB48_002621</name>
</gene>
<dbReference type="EMBL" id="JABSTR010000004">
    <property type="protein sequence ID" value="KAH9369033.1"/>
    <property type="molecule type" value="Genomic_DNA"/>
</dbReference>